<accession>A0A9D4JRR9</accession>
<keyword evidence="3" id="KW-1185">Reference proteome</keyword>
<reference evidence="2" key="2">
    <citation type="submission" date="2020-11" db="EMBL/GenBank/DDBJ databases">
        <authorList>
            <person name="McCartney M.A."/>
            <person name="Auch B."/>
            <person name="Kono T."/>
            <person name="Mallez S."/>
            <person name="Becker A."/>
            <person name="Gohl D.M."/>
            <person name="Silverstein K.A.T."/>
            <person name="Koren S."/>
            <person name="Bechman K.B."/>
            <person name="Herman A."/>
            <person name="Abrahante J.E."/>
            <person name="Garbe J."/>
        </authorList>
    </citation>
    <scope>NUCLEOTIDE SEQUENCE</scope>
    <source>
        <strain evidence="2">Duluth1</strain>
        <tissue evidence="2">Whole animal</tissue>
    </source>
</reference>
<name>A0A9D4JRR9_DREPO</name>
<feature type="domain" description="MCM AAA-lid" evidence="1">
    <location>
        <begin position="29"/>
        <end position="66"/>
    </location>
</feature>
<dbReference type="Gene3D" id="3.40.50.300">
    <property type="entry name" value="P-loop containing nucleotide triphosphate hydrolases"/>
    <property type="match status" value="1"/>
</dbReference>
<proteinExistence type="predicted"/>
<gene>
    <name evidence="2" type="ORF">DPMN_122190</name>
</gene>
<sequence>MHVSTSAEYVYSKKNLLNTNSSVEPIPQDLLKKYIIYAKEKTHPRLNKMDQDKVAKMYAELRRESMVSNYF</sequence>
<dbReference type="AlphaFoldDB" id="A0A9D4JRR9"/>
<reference evidence="2" key="1">
    <citation type="journal article" date="2019" name="bioRxiv">
        <title>The Genome of the Zebra Mussel, Dreissena polymorpha: A Resource for Invasive Species Research.</title>
        <authorList>
            <person name="McCartney M.A."/>
            <person name="Auch B."/>
            <person name="Kono T."/>
            <person name="Mallez S."/>
            <person name="Zhang Y."/>
            <person name="Obille A."/>
            <person name="Becker A."/>
            <person name="Abrahante J.E."/>
            <person name="Garbe J."/>
            <person name="Badalamenti J.P."/>
            <person name="Herman A."/>
            <person name="Mangelson H."/>
            <person name="Liachko I."/>
            <person name="Sullivan S."/>
            <person name="Sone E.D."/>
            <person name="Koren S."/>
            <person name="Silverstein K.A.T."/>
            <person name="Beckman K.B."/>
            <person name="Gohl D.M."/>
        </authorList>
    </citation>
    <scope>NUCLEOTIDE SEQUENCE</scope>
    <source>
        <strain evidence="2">Duluth1</strain>
        <tissue evidence="2">Whole animal</tissue>
    </source>
</reference>
<dbReference type="InterPro" id="IPR041562">
    <property type="entry name" value="MCM_lid"/>
</dbReference>
<dbReference type="InterPro" id="IPR027417">
    <property type="entry name" value="P-loop_NTPase"/>
</dbReference>
<dbReference type="Pfam" id="PF17855">
    <property type="entry name" value="MCM_lid"/>
    <property type="match status" value="1"/>
</dbReference>
<evidence type="ECO:0000259" key="1">
    <source>
        <dbReference type="Pfam" id="PF17855"/>
    </source>
</evidence>
<protein>
    <recommendedName>
        <fullName evidence="1">MCM AAA-lid domain-containing protein</fullName>
    </recommendedName>
</protein>
<organism evidence="2 3">
    <name type="scientific">Dreissena polymorpha</name>
    <name type="common">Zebra mussel</name>
    <name type="synonym">Mytilus polymorpha</name>
    <dbReference type="NCBI Taxonomy" id="45954"/>
    <lineage>
        <taxon>Eukaryota</taxon>
        <taxon>Metazoa</taxon>
        <taxon>Spiralia</taxon>
        <taxon>Lophotrochozoa</taxon>
        <taxon>Mollusca</taxon>
        <taxon>Bivalvia</taxon>
        <taxon>Autobranchia</taxon>
        <taxon>Heteroconchia</taxon>
        <taxon>Euheterodonta</taxon>
        <taxon>Imparidentia</taxon>
        <taxon>Neoheterodontei</taxon>
        <taxon>Myida</taxon>
        <taxon>Dreissenoidea</taxon>
        <taxon>Dreissenidae</taxon>
        <taxon>Dreissena</taxon>
    </lineage>
</organism>
<comment type="caution">
    <text evidence="2">The sequence shown here is derived from an EMBL/GenBank/DDBJ whole genome shotgun (WGS) entry which is preliminary data.</text>
</comment>
<evidence type="ECO:0000313" key="3">
    <source>
        <dbReference type="Proteomes" id="UP000828390"/>
    </source>
</evidence>
<evidence type="ECO:0000313" key="2">
    <source>
        <dbReference type="EMBL" id="KAH3820444.1"/>
    </source>
</evidence>
<dbReference type="EMBL" id="JAIWYP010000005">
    <property type="protein sequence ID" value="KAH3820444.1"/>
    <property type="molecule type" value="Genomic_DNA"/>
</dbReference>
<dbReference type="Proteomes" id="UP000828390">
    <property type="component" value="Unassembled WGS sequence"/>
</dbReference>